<proteinExistence type="predicted"/>
<dbReference type="EMBL" id="CCKQ01009094">
    <property type="protein sequence ID" value="CDW80557.1"/>
    <property type="molecule type" value="Genomic_DNA"/>
</dbReference>
<feature type="compositionally biased region" description="Polar residues" evidence="1">
    <location>
        <begin position="835"/>
        <end position="846"/>
    </location>
</feature>
<reference evidence="3 4" key="1">
    <citation type="submission" date="2014-06" db="EMBL/GenBank/DDBJ databases">
        <authorList>
            <person name="Swart Estienne"/>
        </authorList>
    </citation>
    <scope>NUCLEOTIDE SEQUENCE [LARGE SCALE GENOMIC DNA]</scope>
    <source>
        <strain evidence="3 4">130c</strain>
    </source>
</reference>
<dbReference type="Proteomes" id="UP000039865">
    <property type="component" value="Unassembled WGS sequence"/>
</dbReference>
<feature type="transmembrane region" description="Helical" evidence="2">
    <location>
        <begin position="610"/>
        <end position="632"/>
    </location>
</feature>
<feature type="transmembrane region" description="Helical" evidence="2">
    <location>
        <begin position="580"/>
        <end position="598"/>
    </location>
</feature>
<keyword evidence="2" id="KW-1133">Transmembrane helix</keyword>
<evidence type="ECO:0008006" key="5">
    <source>
        <dbReference type="Google" id="ProtNLM"/>
    </source>
</evidence>
<evidence type="ECO:0000313" key="3">
    <source>
        <dbReference type="EMBL" id="CDW80557.1"/>
    </source>
</evidence>
<sequence>MIQYTYSIGFSTLNLRTEDILFLSGFTKLCLSQTQSQFQKSYINPAAIFVQTKKSYSQNLFQGEKNLVRISSNKSSDVGDYSLIIMIFNQYNQQLIQTKNIQIVIFDDIEDSIKILQQFHPKPNKTVSVNDNSSSKVEVIEAKVSSNSTNKIESYPNDNDNKIEEKSKVSKPNYQYDQNNDNNDDDDYSNFPQYKINSKKEFLYPPVIGWKENMTINLTKGEVVKLHYPFQSYQNKKWLKMHTIINHTLEYCDSTKELYKDSFSIFQDYVFLTGAYDFLVEIVIESIKEKTNQLYINENLYTQSTSNLKQYTMTLEITKPEEIINKKTQKLLSNLVKKQVKLLINTKSLQYLWSYLNTIQILGFMPLIGFDMPDFLVIFFQNINKFNFMMIDMGDYLTDKLDLRPFLIKIKLLKEYILLKKFADKMNKLMKYQLIICLINSTFLNILTGGLLNLLAFNFQTNGEGFSSILSLIITAILFFYLMLTVIYLVRYKNKLDDPQIEQKYGELYDGLKLKGDKHEQLYNQLIMLRRFLFTIFVFVFQDYNLIKYCLCVVYLGCFFFIYVAYLNPLENRIQNGLEIYNQLIVFLCFLFSAPMVMNDSHQDDSNSDIVVFSAYIIVGLFVMLGAMNILYQVIQVVKSLRSSYKKWKLKKKKQNQVVHFDENTQKISNSSIKTNEELTNRIVDDDYSNRIPDSLKRLKSISIGNEDEKQKENLNDSGKNESIDLSKLYNSFENHQDVKQNNRIRISNQVRGSILKVSIQAQLQDEIKEATEEYIITDTINKNSNAHYLLEENHKPVQADTKIQKLKKLKGKQKSLKSKKKNIKIKIPSESPYDKQSQGSTSKNLKTPKKITDFTQMK</sequence>
<organism evidence="3 4">
    <name type="scientific">Stylonychia lemnae</name>
    <name type="common">Ciliate</name>
    <dbReference type="NCBI Taxonomy" id="5949"/>
    <lineage>
        <taxon>Eukaryota</taxon>
        <taxon>Sar</taxon>
        <taxon>Alveolata</taxon>
        <taxon>Ciliophora</taxon>
        <taxon>Intramacronucleata</taxon>
        <taxon>Spirotrichea</taxon>
        <taxon>Stichotrichia</taxon>
        <taxon>Sporadotrichida</taxon>
        <taxon>Oxytrichidae</taxon>
        <taxon>Stylonychinae</taxon>
        <taxon>Stylonychia</taxon>
    </lineage>
</organism>
<accession>A0A078AGB3</accession>
<evidence type="ECO:0000256" key="2">
    <source>
        <dbReference type="SAM" id="Phobius"/>
    </source>
</evidence>
<keyword evidence="2" id="KW-0812">Transmembrane</keyword>
<keyword evidence="2" id="KW-0472">Membrane</keyword>
<feature type="compositionally biased region" description="Basic residues" evidence="1">
    <location>
        <begin position="809"/>
        <end position="825"/>
    </location>
</feature>
<feature type="region of interest" description="Disordered" evidence="1">
    <location>
        <begin position="149"/>
        <end position="188"/>
    </location>
</feature>
<dbReference type="InParanoid" id="A0A078AGB3"/>
<feature type="transmembrane region" description="Helical" evidence="2">
    <location>
        <begin position="434"/>
        <end position="457"/>
    </location>
</feature>
<keyword evidence="4" id="KW-1185">Reference proteome</keyword>
<evidence type="ECO:0000313" key="4">
    <source>
        <dbReference type="Proteomes" id="UP000039865"/>
    </source>
</evidence>
<feature type="region of interest" description="Disordered" evidence="1">
    <location>
        <begin position="809"/>
        <end position="859"/>
    </location>
</feature>
<feature type="compositionally biased region" description="Polar residues" evidence="1">
    <location>
        <begin position="149"/>
        <end position="158"/>
    </location>
</feature>
<dbReference type="AlphaFoldDB" id="A0A078AGB3"/>
<feature type="transmembrane region" description="Helical" evidence="2">
    <location>
        <begin position="522"/>
        <end position="540"/>
    </location>
</feature>
<protein>
    <recommendedName>
        <fullName evidence="5">TRP C-terminal domain-containing protein</fullName>
    </recommendedName>
</protein>
<feature type="transmembrane region" description="Helical" evidence="2">
    <location>
        <begin position="469"/>
        <end position="490"/>
    </location>
</feature>
<feature type="transmembrane region" description="Helical" evidence="2">
    <location>
        <begin position="546"/>
        <end position="568"/>
    </location>
</feature>
<gene>
    <name evidence="3" type="primary">Contig6354.g6810</name>
    <name evidence="3" type="ORF">STYLEM_9559</name>
</gene>
<feature type="compositionally biased region" description="Basic and acidic residues" evidence="1">
    <location>
        <begin position="159"/>
        <end position="168"/>
    </location>
</feature>
<name>A0A078AGB3_STYLE</name>
<feature type="transmembrane region" description="Helical" evidence="2">
    <location>
        <begin position="352"/>
        <end position="380"/>
    </location>
</feature>
<evidence type="ECO:0000256" key="1">
    <source>
        <dbReference type="SAM" id="MobiDB-lite"/>
    </source>
</evidence>